<reference evidence="1" key="2">
    <citation type="submission" date="2020-02" db="EMBL/GenBank/DDBJ databases">
        <authorList>
            <consortium name="NCBI Pathogen Detection Project"/>
        </authorList>
    </citation>
    <scope>NUCLEOTIDE SEQUENCE</scope>
    <source>
        <strain evidence="1">MA.JE_S09-001881</strain>
    </source>
</reference>
<dbReference type="EMBL" id="DAAVPB010000010">
    <property type="protein sequence ID" value="HAF6369798.1"/>
    <property type="molecule type" value="Genomic_DNA"/>
</dbReference>
<name>A0A750P5N5_SALER</name>
<organism evidence="1">
    <name type="scientific">Salmonella enterica</name>
    <name type="common">Salmonella choleraesuis</name>
    <dbReference type="NCBI Taxonomy" id="28901"/>
    <lineage>
        <taxon>Bacteria</taxon>
        <taxon>Pseudomonadati</taxon>
        <taxon>Pseudomonadota</taxon>
        <taxon>Gammaproteobacteria</taxon>
        <taxon>Enterobacterales</taxon>
        <taxon>Enterobacteriaceae</taxon>
        <taxon>Salmonella</taxon>
    </lineage>
</organism>
<evidence type="ECO:0000313" key="1">
    <source>
        <dbReference type="EMBL" id="HAF6369798.1"/>
    </source>
</evidence>
<sequence length="39" mass="4667">MPFCWDSVIDKKAYETRITFSVTVWKMTINLIFRLPVSE</sequence>
<proteinExistence type="predicted"/>
<reference evidence="1" key="1">
    <citation type="journal article" date="2018" name="Genome Biol.">
        <title>SKESA: strategic k-mer extension for scrupulous assemblies.</title>
        <authorList>
            <person name="Souvorov A."/>
            <person name="Agarwala R."/>
            <person name="Lipman D.J."/>
        </authorList>
    </citation>
    <scope>NUCLEOTIDE SEQUENCE</scope>
    <source>
        <strain evidence="1">MA.JE_S09-001881</strain>
    </source>
</reference>
<accession>A0A750P5N5</accession>
<protein>
    <submittedName>
        <fullName evidence="1">DUF2931 family protein</fullName>
    </submittedName>
</protein>
<gene>
    <name evidence="1" type="ORF">G8N11_002700</name>
</gene>
<dbReference type="AlphaFoldDB" id="A0A750P5N5"/>
<comment type="caution">
    <text evidence="1">The sequence shown here is derived from an EMBL/GenBank/DDBJ whole genome shotgun (WGS) entry which is preliminary data.</text>
</comment>